<dbReference type="AlphaFoldDB" id="A0AAD6ZPK8"/>
<organism evidence="1 2">
    <name type="scientific">Mycena albidolilacea</name>
    <dbReference type="NCBI Taxonomy" id="1033008"/>
    <lineage>
        <taxon>Eukaryota</taxon>
        <taxon>Fungi</taxon>
        <taxon>Dikarya</taxon>
        <taxon>Basidiomycota</taxon>
        <taxon>Agaricomycotina</taxon>
        <taxon>Agaricomycetes</taxon>
        <taxon>Agaricomycetidae</taxon>
        <taxon>Agaricales</taxon>
        <taxon>Marasmiineae</taxon>
        <taxon>Mycenaceae</taxon>
        <taxon>Mycena</taxon>
    </lineage>
</organism>
<evidence type="ECO:0000313" key="1">
    <source>
        <dbReference type="EMBL" id="KAJ7333320.1"/>
    </source>
</evidence>
<comment type="caution">
    <text evidence="1">The sequence shown here is derived from an EMBL/GenBank/DDBJ whole genome shotgun (WGS) entry which is preliminary data.</text>
</comment>
<reference evidence="1" key="1">
    <citation type="submission" date="2023-03" db="EMBL/GenBank/DDBJ databases">
        <title>Massive genome expansion in bonnet fungi (Mycena s.s.) driven by repeated elements and novel gene families across ecological guilds.</title>
        <authorList>
            <consortium name="Lawrence Berkeley National Laboratory"/>
            <person name="Harder C.B."/>
            <person name="Miyauchi S."/>
            <person name="Viragh M."/>
            <person name="Kuo A."/>
            <person name="Thoen E."/>
            <person name="Andreopoulos B."/>
            <person name="Lu D."/>
            <person name="Skrede I."/>
            <person name="Drula E."/>
            <person name="Henrissat B."/>
            <person name="Morin E."/>
            <person name="Kohler A."/>
            <person name="Barry K."/>
            <person name="LaButti K."/>
            <person name="Morin E."/>
            <person name="Salamov A."/>
            <person name="Lipzen A."/>
            <person name="Mereny Z."/>
            <person name="Hegedus B."/>
            <person name="Baldrian P."/>
            <person name="Stursova M."/>
            <person name="Weitz H."/>
            <person name="Taylor A."/>
            <person name="Grigoriev I.V."/>
            <person name="Nagy L.G."/>
            <person name="Martin F."/>
            <person name="Kauserud H."/>
        </authorList>
    </citation>
    <scope>NUCLEOTIDE SEQUENCE</scope>
    <source>
        <strain evidence="1">CBHHK002</strain>
    </source>
</reference>
<evidence type="ECO:0000313" key="2">
    <source>
        <dbReference type="Proteomes" id="UP001218218"/>
    </source>
</evidence>
<gene>
    <name evidence="1" type="ORF">DFH08DRAFT_881049</name>
</gene>
<proteinExistence type="predicted"/>
<name>A0AAD6ZPK8_9AGAR</name>
<sequence>MIPQELIDSIIHEVNHTPSLKACSLVCSNFRRPSQQILLRSLTLDDYTPPNYGEASTLLTESPHVAGYIKNFGVRLTWVAVSAPSDADDFLRLLAKLTNVDQFSITADCRWEALFPVTPSVLDYIRRRKLRELHFSLVENIPASVIALSLAHASALSFSTITVKTASDQLGQLPKAGPTVTALSLFECDGVDNLLGREDLSPYTANLRTLSIRPQSGSNCNTICSAASTLENILFDLASLIRSPPYRLPYLPSLRSIHFRLPSKDYYEAPFTAMLTSFVPSIPPTLSVISVTDSGILSAERWLPSTFTTLDILLSDCATVPSLRWRVSFSRNEVGQSSFRSFEAIVQQGMPGMLEKGKLIVEWPDNMHKWPPRL</sequence>
<protein>
    <recommendedName>
        <fullName evidence="3">F-box domain-containing protein</fullName>
    </recommendedName>
</protein>
<dbReference type="Proteomes" id="UP001218218">
    <property type="component" value="Unassembled WGS sequence"/>
</dbReference>
<evidence type="ECO:0008006" key="3">
    <source>
        <dbReference type="Google" id="ProtNLM"/>
    </source>
</evidence>
<accession>A0AAD6ZPK8</accession>
<dbReference type="EMBL" id="JARIHO010000034">
    <property type="protein sequence ID" value="KAJ7333320.1"/>
    <property type="molecule type" value="Genomic_DNA"/>
</dbReference>
<keyword evidence="2" id="KW-1185">Reference proteome</keyword>